<feature type="region of interest" description="Disordered" evidence="1">
    <location>
        <begin position="177"/>
        <end position="371"/>
    </location>
</feature>
<reference evidence="3" key="1">
    <citation type="submission" date="2025-08" db="UniProtKB">
        <authorList>
            <consortium name="RefSeq"/>
        </authorList>
    </citation>
    <scope>IDENTIFICATION</scope>
    <source>
        <tissue evidence="3">Spleen</tissue>
    </source>
</reference>
<keyword evidence="2" id="KW-1185">Reference proteome</keyword>
<feature type="region of interest" description="Disordered" evidence="1">
    <location>
        <begin position="1"/>
        <end position="137"/>
    </location>
</feature>
<feature type="compositionally biased region" description="Basic and acidic residues" evidence="1">
    <location>
        <begin position="21"/>
        <end position="33"/>
    </location>
</feature>
<dbReference type="GO" id="GO:0016529">
    <property type="term" value="C:sarcoplasmic reticulum"/>
    <property type="evidence" value="ECO:0007669"/>
    <property type="project" value="TreeGrafter"/>
</dbReference>
<dbReference type="RefSeq" id="XP_020864452.1">
    <property type="nucleotide sequence ID" value="XM_021008793.1"/>
</dbReference>
<sequence>MATGDLEVLDRGLGCPEAMEELTKSVERSRKESQEEEEEAKGGERAESREETSSQVQVQGPAEEEQAPDGIGDGARKPSRVKAEKEHSADKGGSGKERGKTAAAPKSVPARKKMKAHSQPQVKPQPRTLGPPSDELPWGEITLNKCLALASVVAVLSMAFQVFQDVIDGEEEGPEAAPALWAWPGSSAPRDSRAKLQPKPRDWAKASAPAPPPGPKPPVKETPRTAMVKEASPKEPGAEGQEAEGKASPAPAPEAAVLPEKPPWAALPKKEEKARNKKGFREDRAEPQWQQRKEGGHGPRLRREGKEEAPRRPWEREQEHRPPGRREDSKKARDGPRSKREEQRGRGGREGREDRDRFFPKQKHREGKRRD</sequence>
<dbReference type="InParanoid" id="A0A6P5M179"/>
<evidence type="ECO:0000313" key="2">
    <source>
        <dbReference type="Proteomes" id="UP000515140"/>
    </source>
</evidence>
<feature type="compositionally biased region" description="Basic and acidic residues" evidence="1">
    <location>
        <begin position="190"/>
        <end position="204"/>
    </location>
</feature>
<feature type="compositionally biased region" description="Basic and acidic residues" evidence="1">
    <location>
        <begin position="81"/>
        <end position="100"/>
    </location>
</feature>
<dbReference type="FunCoup" id="A0A6P5M179">
    <property type="interactions" value="34"/>
</dbReference>
<dbReference type="PANTHER" id="PTHR22397">
    <property type="entry name" value="JUNCTIONAL SARCOPLASMIC RETICULUM PROTEIN 1"/>
    <property type="match status" value="1"/>
</dbReference>
<feature type="compositionally biased region" description="Basic and acidic residues" evidence="1">
    <location>
        <begin position="268"/>
        <end position="359"/>
    </location>
</feature>
<proteinExistence type="predicted"/>
<accession>A0A6P5M179</accession>
<dbReference type="GO" id="GO:0003009">
    <property type="term" value="P:skeletal muscle contraction"/>
    <property type="evidence" value="ECO:0007669"/>
    <property type="project" value="TreeGrafter"/>
</dbReference>
<gene>
    <name evidence="3" type="primary">JSRP1</name>
</gene>
<dbReference type="KEGG" id="pcw:110223340"/>
<feature type="compositionally biased region" description="Basic and acidic residues" evidence="1">
    <location>
        <begin position="40"/>
        <end position="52"/>
    </location>
</feature>
<dbReference type="AlphaFoldDB" id="A0A6P5M179"/>
<protein>
    <submittedName>
        <fullName evidence="3">Junctional sarcoplasmic reticulum protein 1 isoform X1</fullName>
    </submittedName>
</protein>
<dbReference type="Proteomes" id="UP000515140">
    <property type="component" value="Unplaced"/>
</dbReference>
<evidence type="ECO:0000256" key="1">
    <source>
        <dbReference type="SAM" id="MobiDB-lite"/>
    </source>
</evidence>
<dbReference type="Pfam" id="PF15312">
    <property type="entry name" value="JSRP"/>
    <property type="match status" value="1"/>
</dbReference>
<feature type="compositionally biased region" description="Basic residues" evidence="1">
    <location>
        <begin position="360"/>
        <end position="371"/>
    </location>
</feature>
<organism evidence="2 3">
    <name type="scientific">Phascolarctos cinereus</name>
    <name type="common">Koala</name>
    <dbReference type="NCBI Taxonomy" id="38626"/>
    <lineage>
        <taxon>Eukaryota</taxon>
        <taxon>Metazoa</taxon>
        <taxon>Chordata</taxon>
        <taxon>Craniata</taxon>
        <taxon>Vertebrata</taxon>
        <taxon>Euteleostomi</taxon>
        <taxon>Mammalia</taxon>
        <taxon>Metatheria</taxon>
        <taxon>Diprotodontia</taxon>
        <taxon>Phascolarctidae</taxon>
        <taxon>Phascolarctos</taxon>
    </lineage>
</organism>
<name>A0A6P5M179_PHACI</name>
<dbReference type="PANTHER" id="PTHR22397:SF2">
    <property type="entry name" value="JUNCTIONAL SARCOPLASMIC RETICULUM PROTEIN 1"/>
    <property type="match status" value="1"/>
</dbReference>
<evidence type="ECO:0000313" key="3">
    <source>
        <dbReference type="RefSeq" id="XP_020864452.1"/>
    </source>
</evidence>
<dbReference type="GeneID" id="110223340"/>
<feature type="compositionally biased region" description="Low complexity" evidence="1">
    <location>
        <begin position="246"/>
        <end position="259"/>
    </location>
</feature>
<dbReference type="CTD" id="126306"/>
<dbReference type="InterPro" id="IPR026178">
    <property type="entry name" value="JSRP1"/>
</dbReference>